<dbReference type="Proteomes" id="UP000267096">
    <property type="component" value="Unassembled WGS sequence"/>
</dbReference>
<proteinExistence type="predicted"/>
<feature type="compositionally biased region" description="Polar residues" evidence="1">
    <location>
        <begin position="170"/>
        <end position="181"/>
    </location>
</feature>
<organism evidence="4">
    <name type="scientific">Anisakis simplex</name>
    <name type="common">Herring worm</name>
    <dbReference type="NCBI Taxonomy" id="6269"/>
    <lineage>
        <taxon>Eukaryota</taxon>
        <taxon>Metazoa</taxon>
        <taxon>Ecdysozoa</taxon>
        <taxon>Nematoda</taxon>
        <taxon>Chromadorea</taxon>
        <taxon>Rhabditida</taxon>
        <taxon>Spirurina</taxon>
        <taxon>Ascaridomorpha</taxon>
        <taxon>Ascaridoidea</taxon>
        <taxon>Anisakidae</taxon>
        <taxon>Anisakis</taxon>
        <taxon>Anisakis simplex complex</taxon>
    </lineage>
</organism>
<evidence type="ECO:0000256" key="1">
    <source>
        <dbReference type="SAM" id="MobiDB-lite"/>
    </source>
</evidence>
<feature type="compositionally biased region" description="Basic and acidic residues" evidence="1">
    <location>
        <begin position="229"/>
        <end position="242"/>
    </location>
</feature>
<dbReference type="AlphaFoldDB" id="A0A0M3K7M1"/>
<feature type="compositionally biased region" description="Polar residues" evidence="1">
    <location>
        <begin position="281"/>
        <end position="292"/>
    </location>
</feature>
<evidence type="ECO:0000313" key="4">
    <source>
        <dbReference type="WBParaSite" id="ASIM_0001696201-mRNA-1"/>
    </source>
</evidence>
<dbReference type="OrthoDB" id="422106at2759"/>
<protein>
    <submittedName>
        <fullName evidence="4">Protein TSSC4</fullName>
    </submittedName>
</protein>
<feature type="region of interest" description="Disordered" evidence="1">
    <location>
        <begin position="167"/>
        <end position="292"/>
    </location>
</feature>
<name>A0A0M3K7M1_ANISI</name>
<gene>
    <name evidence="2" type="ORF">ASIM_LOCUS16369</name>
</gene>
<feature type="compositionally biased region" description="Basic and acidic residues" evidence="1">
    <location>
        <begin position="182"/>
        <end position="193"/>
    </location>
</feature>
<keyword evidence="3" id="KW-1185">Reference proteome</keyword>
<feature type="compositionally biased region" description="Acidic residues" evidence="1">
    <location>
        <begin position="243"/>
        <end position="255"/>
    </location>
</feature>
<reference evidence="4" key="1">
    <citation type="submission" date="2017-02" db="UniProtKB">
        <authorList>
            <consortium name="WormBaseParasite"/>
        </authorList>
    </citation>
    <scope>IDENTIFICATION</scope>
</reference>
<reference evidence="2 3" key="2">
    <citation type="submission" date="2018-11" db="EMBL/GenBank/DDBJ databases">
        <authorList>
            <consortium name="Pathogen Informatics"/>
        </authorList>
    </citation>
    <scope>NUCLEOTIDE SEQUENCE [LARGE SCALE GENOMIC DNA]</scope>
</reference>
<feature type="compositionally biased region" description="Basic residues" evidence="1">
    <location>
        <begin position="199"/>
        <end position="212"/>
    </location>
</feature>
<evidence type="ECO:0000313" key="3">
    <source>
        <dbReference type="Proteomes" id="UP000267096"/>
    </source>
</evidence>
<dbReference type="EMBL" id="UYRR01033027">
    <property type="protein sequence ID" value="VDK57579.1"/>
    <property type="molecule type" value="Genomic_DNA"/>
</dbReference>
<evidence type="ECO:0000313" key="2">
    <source>
        <dbReference type="EMBL" id="VDK57579.1"/>
    </source>
</evidence>
<dbReference type="WBParaSite" id="ASIM_0001696201-mRNA-1">
    <property type="protein sequence ID" value="ASIM_0001696201-mRNA-1"/>
    <property type="gene ID" value="ASIM_0001696201"/>
</dbReference>
<sequence length="292" mass="33607">MLDEGSCNVIWNDVYVVGKMILEMTKALKRIRRGRVIEEGEVAEGSDEEEGEMKEEQGDEVTIQSNTPDGKWRVITKHVGQSRLLILRFSTREELKRGRSKPNVRMIKSESKDVIDRDGFSYKWTNQKNRVRPGLNIFNKDGDELEWDYEHDTRFYVDLDVPEKTPPIPTFTSPLKQQSQKMAEKSAEEDKTDSILGKRAVKTKGRGSKRFKALGLGGSMAADDEEKCQEERKRFSAMHYHDMDDESEDDLESDLDSDRDPSPTPQPWDKVKSSGLRSRITRPSSTVPRRDY</sequence>
<accession>A0A0M3K7M1</accession>